<protein>
    <submittedName>
        <fullName evidence="1">Uncharacterized protein</fullName>
    </submittedName>
</protein>
<accession>A0A239FXI5</accession>
<dbReference type="Proteomes" id="UP000198304">
    <property type="component" value="Unassembled WGS sequence"/>
</dbReference>
<dbReference type="EMBL" id="FZOJ01000014">
    <property type="protein sequence ID" value="SNS61480.1"/>
    <property type="molecule type" value="Genomic_DNA"/>
</dbReference>
<organism evidence="1 2">
    <name type="scientific">Anaerovirgula multivorans</name>
    <dbReference type="NCBI Taxonomy" id="312168"/>
    <lineage>
        <taxon>Bacteria</taxon>
        <taxon>Bacillati</taxon>
        <taxon>Bacillota</taxon>
        <taxon>Clostridia</taxon>
        <taxon>Peptostreptococcales</taxon>
        <taxon>Natronincolaceae</taxon>
        <taxon>Anaerovirgula</taxon>
    </lineage>
</organism>
<name>A0A239FXI5_9FIRM</name>
<gene>
    <name evidence="1" type="ORF">SAMN05446037_101483</name>
</gene>
<evidence type="ECO:0000313" key="1">
    <source>
        <dbReference type="EMBL" id="SNS61480.1"/>
    </source>
</evidence>
<dbReference type="AlphaFoldDB" id="A0A239FXI5"/>
<keyword evidence="2" id="KW-1185">Reference proteome</keyword>
<reference evidence="1 2" key="1">
    <citation type="submission" date="2017-06" db="EMBL/GenBank/DDBJ databases">
        <authorList>
            <person name="Kim H.J."/>
            <person name="Triplett B.A."/>
        </authorList>
    </citation>
    <scope>NUCLEOTIDE SEQUENCE [LARGE SCALE GENOMIC DNA]</scope>
    <source>
        <strain evidence="1 2">SCA</strain>
    </source>
</reference>
<evidence type="ECO:0000313" key="2">
    <source>
        <dbReference type="Proteomes" id="UP000198304"/>
    </source>
</evidence>
<proteinExistence type="predicted"/>
<sequence>MIKGYRLIYTYNLEKDSKKLVQPIIQFSYINGAERLEVAFTDYRNLLTYKTIEITDDVEGWQNYEEIIDDIMNNG</sequence>